<reference evidence="2" key="1">
    <citation type="journal article" date="2011" name="BMC Genomics">
        <title>Complete genome sequence of the filamentous anoxygenic phototrophic bacterium Chloroflexus aurantiacus.</title>
        <authorList>
            <person name="Tang K.H."/>
            <person name="Barry K."/>
            <person name="Chertkov O."/>
            <person name="Dalin E."/>
            <person name="Han C.S."/>
            <person name="Hauser L.J."/>
            <person name="Honchak B.M."/>
            <person name="Karbach L.E."/>
            <person name="Land M.L."/>
            <person name="Lapidus A."/>
            <person name="Larimer F.W."/>
            <person name="Mikhailova N."/>
            <person name="Pitluck S."/>
            <person name="Pierson B.K."/>
            <person name="Blankenship R.E."/>
        </authorList>
    </citation>
    <scope>NUCLEOTIDE SEQUENCE [LARGE SCALE GENOMIC DNA]</scope>
    <source>
        <strain evidence="2">ATCC 29366 / DSM 635 / J-10-fl</strain>
    </source>
</reference>
<dbReference type="Proteomes" id="UP000002008">
    <property type="component" value="Chromosome"/>
</dbReference>
<dbReference type="InParanoid" id="A9WHG6"/>
<dbReference type="PANTHER" id="PTHR46246">
    <property type="entry name" value="GUANOSINE-3',5'-BIS(DIPHOSPHATE) 3'-PYROPHOSPHOHYDROLASE MESH1"/>
    <property type="match status" value="1"/>
</dbReference>
<dbReference type="PANTHER" id="PTHR46246:SF1">
    <property type="entry name" value="GUANOSINE-3',5'-BIS(DIPHOSPHATE) 3'-PYROPHOSPHOHYDROLASE MESH1"/>
    <property type="match status" value="1"/>
</dbReference>
<organism evidence="1 2">
    <name type="scientific">Chloroflexus aurantiacus (strain ATCC 29366 / DSM 635 / J-10-fl)</name>
    <dbReference type="NCBI Taxonomy" id="324602"/>
    <lineage>
        <taxon>Bacteria</taxon>
        <taxon>Bacillati</taxon>
        <taxon>Chloroflexota</taxon>
        <taxon>Chloroflexia</taxon>
        <taxon>Chloroflexales</taxon>
        <taxon>Chloroflexineae</taxon>
        <taxon>Chloroflexaceae</taxon>
        <taxon>Chloroflexus</taxon>
    </lineage>
</organism>
<dbReference type="RefSeq" id="WP_012258945.1">
    <property type="nucleotide sequence ID" value="NC_010175.1"/>
</dbReference>
<name>A9WHG6_CHLAA</name>
<evidence type="ECO:0000313" key="2">
    <source>
        <dbReference type="Proteomes" id="UP000002008"/>
    </source>
</evidence>
<dbReference type="InterPro" id="IPR052194">
    <property type="entry name" value="MESH1"/>
</dbReference>
<protein>
    <submittedName>
        <fullName evidence="1">Metal-dependent phosphohydrolase HD sub domain</fullName>
    </submittedName>
</protein>
<dbReference type="EnsemblBacteria" id="ABY36292">
    <property type="protein sequence ID" value="ABY36292"/>
    <property type="gene ID" value="Caur_3093"/>
</dbReference>
<evidence type="ECO:0000313" key="1">
    <source>
        <dbReference type="EMBL" id="ABY36292.1"/>
    </source>
</evidence>
<dbReference type="AlphaFoldDB" id="A9WHG6"/>
<proteinExistence type="predicted"/>
<dbReference type="Gene3D" id="1.10.3210.10">
    <property type="entry name" value="Hypothetical protein af1432"/>
    <property type="match status" value="1"/>
</dbReference>
<dbReference type="HOGENOM" id="CLU_084517_3_0_0"/>
<gene>
    <name evidence="1" type="ordered locus">Caur_3093</name>
</gene>
<dbReference type="PATRIC" id="fig|324602.8.peg.3497"/>
<dbReference type="SUPFAM" id="SSF109604">
    <property type="entry name" value="HD-domain/PDEase-like"/>
    <property type="match status" value="1"/>
</dbReference>
<dbReference type="KEGG" id="cau:Caur_3093"/>
<dbReference type="EMBL" id="CP000909">
    <property type="protein sequence ID" value="ABY36292.1"/>
    <property type="molecule type" value="Genomic_DNA"/>
</dbReference>
<dbReference type="GO" id="GO:0008893">
    <property type="term" value="F:guanosine-3',5'-bis(diphosphate) 3'-diphosphatase activity"/>
    <property type="evidence" value="ECO:0000318"/>
    <property type="project" value="GO_Central"/>
</dbReference>
<keyword evidence="2" id="KW-1185">Reference proteome</keyword>
<dbReference type="eggNOG" id="COG0317">
    <property type="taxonomic scope" value="Bacteria"/>
</dbReference>
<dbReference type="STRING" id="324602.Caur_3093"/>
<sequence>MQTPDLVQAALFFAAQAHNGQVRPGSTWPYLVHLCDVALEVATTLMIEPGHDTTLALCCALLHDVLEDTDTDEAQLSQLFGSAITAGVRALTKDLTLPQAERMADSLRRIKQQPHEVWLVKLADRISNLSTPPPDHWSAERIAAYRAEAELILAALGSASPHLAARLRNRIEQYGASSPMPGR</sequence>
<dbReference type="Pfam" id="PF13328">
    <property type="entry name" value="HD_4"/>
    <property type="match status" value="1"/>
</dbReference>
<accession>A9WHG6</accession>